<dbReference type="RefSeq" id="WP_167637405.1">
    <property type="nucleotide sequence ID" value="NZ_JAATOP010000003.1"/>
</dbReference>
<accession>A0ABX0VVZ5</accession>
<protein>
    <submittedName>
        <fullName evidence="3">N-acetyltransferase</fullName>
    </submittedName>
</protein>
<sequence length="184" mass="20239">MIELAEETAHDWWEVEALYDLCFAPGRTALSSYRLRDGVDPVAKLCFTARDNDGILAGVIRNWPVHVGDRLAILLGPVAVHPTRQGEGVGGILMRKVLNRAHDLGWSRVMLVGDYPYYKRFGFFPLKGVLMPPPTNPDRVLGYDLAPGAWVGVHGDVTQAPDCNPGGRPHLNDHGPEHADAQSR</sequence>
<evidence type="ECO:0000259" key="2">
    <source>
        <dbReference type="PROSITE" id="PS51186"/>
    </source>
</evidence>
<evidence type="ECO:0000313" key="3">
    <source>
        <dbReference type="EMBL" id="NIY72015.1"/>
    </source>
</evidence>
<organism evidence="3 4">
    <name type="scientific">Marivivens donghaensis</name>
    <dbReference type="NCBI Taxonomy" id="1699413"/>
    <lineage>
        <taxon>Bacteria</taxon>
        <taxon>Pseudomonadati</taxon>
        <taxon>Pseudomonadota</taxon>
        <taxon>Alphaproteobacteria</taxon>
        <taxon>Rhodobacterales</taxon>
        <taxon>Paracoccaceae</taxon>
        <taxon>Marivivens group</taxon>
        <taxon>Marivivens</taxon>
    </lineage>
</organism>
<dbReference type="PROSITE" id="PS51186">
    <property type="entry name" value="GNAT"/>
    <property type="match status" value="1"/>
</dbReference>
<gene>
    <name evidence="3" type="ORF">HCZ30_06135</name>
</gene>
<dbReference type="EMBL" id="JAATOP010000003">
    <property type="protein sequence ID" value="NIY72015.1"/>
    <property type="molecule type" value="Genomic_DNA"/>
</dbReference>
<dbReference type="Pfam" id="PF00583">
    <property type="entry name" value="Acetyltransf_1"/>
    <property type="match status" value="1"/>
</dbReference>
<dbReference type="Proteomes" id="UP000709466">
    <property type="component" value="Unassembled WGS sequence"/>
</dbReference>
<dbReference type="SUPFAM" id="SSF55729">
    <property type="entry name" value="Acyl-CoA N-acyltransferases (Nat)"/>
    <property type="match status" value="1"/>
</dbReference>
<dbReference type="InterPro" id="IPR000182">
    <property type="entry name" value="GNAT_dom"/>
</dbReference>
<reference evidence="3 4" key="1">
    <citation type="submission" date="2020-03" db="EMBL/GenBank/DDBJ databases">
        <title>Bacterial isolates of synthetic phycosphere.</title>
        <authorList>
            <person name="Fu H."/>
            <person name="Moran M.A."/>
        </authorList>
    </citation>
    <scope>NUCLEOTIDE SEQUENCE [LARGE SCALE GENOMIC DNA]</scope>
    <source>
        <strain evidence="3 4">HF1</strain>
    </source>
</reference>
<keyword evidence="4" id="KW-1185">Reference proteome</keyword>
<feature type="compositionally biased region" description="Basic and acidic residues" evidence="1">
    <location>
        <begin position="170"/>
        <end position="184"/>
    </location>
</feature>
<comment type="caution">
    <text evidence="3">The sequence shown here is derived from an EMBL/GenBank/DDBJ whole genome shotgun (WGS) entry which is preliminary data.</text>
</comment>
<feature type="domain" description="N-acetyltransferase" evidence="2">
    <location>
        <begin position="2"/>
        <end position="146"/>
    </location>
</feature>
<dbReference type="InterPro" id="IPR016181">
    <property type="entry name" value="Acyl_CoA_acyltransferase"/>
</dbReference>
<evidence type="ECO:0000313" key="4">
    <source>
        <dbReference type="Proteomes" id="UP000709466"/>
    </source>
</evidence>
<evidence type="ECO:0000256" key="1">
    <source>
        <dbReference type="SAM" id="MobiDB-lite"/>
    </source>
</evidence>
<proteinExistence type="predicted"/>
<name>A0ABX0VVZ5_9RHOB</name>
<feature type="region of interest" description="Disordered" evidence="1">
    <location>
        <begin position="158"/>
        <end position="184"/>
    </location>
</feature>
<dbReference type="CDD" id="cd04301">
    <property type="entry name" value="NAT_SF"/>
    <property type="match status" value="1"/>
</dbReference>
<dbReference type="Gene3D" id="3.40.630.30">
    <property type="match status" value="1"/>
</dbReference>